<dbReference type="GeneID" id="80802090"/>
<name>A0A2A7UX96_COMTR</name>
<evidence type="ECO:0000313" key="2">
    <source>
        <dbReference type="Proteomes" id="UP000220246"/>
    </source>
</evidence>
<dbReference type="OrthoDB" id="8795410at2"/>
<dbReference type="Proteomes" id="UP000220246">
    <property type="component" value="Unassembled WGS sequence"/>
</dbReference>
<sequence>MGKYFVTPTSLKTHCGRFQASFALQRTKQNSSYCRIFRFDKTFASTEAAKIYAVTQGWLHTSMQPSMS</sequence>
<dbReference type="EMBL" id="PDEA01000001">
    <property type="protein sequence ID" value="PEH89878.1"/>
    <property type="molecule type" value="Genomic_DNA"/>
</dbReference>
<gene>
    <name evidence="1" type="ORF">CRM82_15815</name>
</gene>
<accession>A0A2A7UX96</accession>
<dbReference type="AlphaFoldDB" id="A0A2A7UX96"/>
<keyword evidence="2" id="KW-1185">Reference proteome</keyword>
<dbReference type="RefSeq" id="WP_083520220.1">
    <property type="nucleotide sequence ID" value="NZ_DALZQJ010000038.1"/>
</dbReference>
<proteinExistence type="predicted"/>
<evidence type="ECO:0000313" key="1">
    <source>
        <dbReference type="EMBL" id="PEH89878.1"/>
    </source>
</evidence>
<protein>
    <submittedName>
        <fullName evidence="1">Uncharacterized protein</fullName>
    </submittedName>
</protein>
<organism evidence="1 2">
    <name type="scientific">Comamonas terrigena</name>
    <dbReference type="NCBI Taxonomy" id="32013"/>
    <lineage>
        <taxon>Bacteria</taxon>
        <taxon>Pseudomonadati</taxon>
        <taxon>Pseudomonadota</taxon>
        <taxon>Betaproteobacteria</taxon>
        <taxon>Burkholderiales</taxon>
        <taxon>Comamonadaceae</taxon>
        <taxon>Comamonas</taxon>
    </lineage>
</organism>
<reference evidence="2" key="1">
    <citation type="submission" date="2017-09" db="EMBL/GenBank/DDBJ databases">
        <title>FDA dAtabase for Regulatory Grade micrObial Sequences (FDA-ARGOS): Supporting development and validation of Infectious Disease Dx tests.</title>
        <authorList>
            <person name="Minogue T."/>
            <person name="Wolcott M."/>
            <person name="Wasieloski L."/>
            <person name="Aguilar W."/>
            <person name="Moore D."/>
            <person name="Tallon L."/>
            <person name="Sadzewicz L."/>
            <person name="Ott S."/>
            <person name="Zhao X."/>
            <person name="Nagaraj S."/>
            <person name="Vavikolanu K."/>
            <person name="Aluvathingal J."/>
            <person name="Nadendla S."/>
            <person name="Sichtig H."/>
        </authorList>
    </citation>
    <scope>NUCLEOTIDE SEQUENCE [LARGE SCALE GENOMIC DNA]</scope>
    <source>
        <strain evidence="2">FDAARGOS_394</strain>
    </source>
</reference>
<comment type="caution">
    <text evidence="1">The sequence shown here is derived from an EMBL/GenBank/DDBJ whole genome shotgun (WGS) entry which is preliminary data.</text>
</comment>